<dbReference type="InterPro" id="IPR036318">
    <property type="entry name" value="FAD-bd_PCMH-like_sf"/>
</dbReference>
<evidence type="ECO:0000256" key="25">
    <source>
        <dbReference type="ARBA" id="ARBA00052927"/>
    </source>
</evidence>
<evidence type="ECO:0000256" key="22">
    <source>
        <dbReference type="ARBA" id="ARBA00023166"/>
    </source>
</evidence>
<evidence type="ECO:0000256" key="19">
    <source>
        <dbReference type="ARBA" id="ARBA00023098"/>
    </source>
</evidence>
<evidence type="ECO:0000256" key="8">
    <source>
        <dbReference type="ARBA" id="ARBA00022516"/>
    </source>
</evidence>
<dbReference type="Proteomes" id="UP000801492">
    <property type="component" value="Unassembled WGS sequence"/>
</dbReference>
<keyword evidence="12" id="KW-0732">Signal</keyword>
<reference evidence="31" key="1">
    <citation type="submission" date="2019-08" db="EMBL/GenBank/DDBJ databases">
        <title>The genome of the North American firefly Photinus pyralis.</title>
        <authorList>
            <consortium name="Photinus pyralis genome working group"/>
            <person name="Fallon T.R."/>
            <person name="Sander Lower S.E."/>
            <person name="Weng J.-K."/>
        </authorList>
    </citation>
    <scope>NUCLEOTIDE SEQUENCE</scope>
    <source>
        <strain evidence="31">TRF0915ILg1</strain>
        <tissue evidence="31">Whole body</tissue>
    </source>
</reference>
<keyword evidence="17" id="KW-0560">Oxidoreductase</keyword>
<dbReference type="InterPro" id="IPR040165">
    <property type="entry name" value="Diminuto-like"/>
</dbReference>
<comment type="catalytic activity">
    <reaction evidence="24">
        <text>lanosterol + NADPH + H(+) = 24,25-dihydrolanosterol + NADP(+)</text>
        <dbReference type="Rhea" id="RHEA:33919"/>
        <dbReference type="ChEBI" id="CHEBI:15378"/>
        <dbReference type="ChEBI" id="CHEBI:16521"/>
        <dbReference type="ChEBI" id="CHEBI:28113"/>
        <dbReference type="ChEBI" id="CHEBI:57783"/>
        <dbReference type="ChEBI" id="CHEBI:58349"/>
    </reaction>
    <physiologicalReaction direction="left-to-right" evidence="24">
        <dbReference type="Rhea" id="RHEA:33920"/>
    </physiologicalReaction>
</comment>
<comment type="function">
    <text evidence="26">Catalyzes the reduction of the delta-24 double bond of sterol intermediates during cholesterol biosynthesis. In addition to its cholesterol-synthesizing activity, can protect cells from oxidative stress by reducing caspase 3 activity during apoptosis induced by oxidative stress. Also protects against amyloid-beta peptide-induced apoptosis.</text>
</comment>
<dbReference type="InterPro" id="IPR016166">
    <property type="entry name" value="FAD-bd_PCMH"/>
</dbReference>
<name>A0A8K0GJG5_IGNLU</name>
<evidence type="ECO:0000256" key="26">
    <source>
        <dbReference type="ARBA" id="ARBA00056986"/>
    </source>
</evidence>
<dbReference type="GO" id="GO:0005777">
    <property type="term" value="C:peroxisome"/>
    <property type="evidence" value="ECO:0007669"/>
    <property type="project" value="UniProtKB-SubCell"/>
</dbReference>
<keyword evidence="23" id="KW-0753">Steroid metabolism</keyword>
<dbReference type="PANTHER" id="PTHR10801:SF2">
    <property type="entry name" value="FAD-BINDING PCMH-TYPE DOMAIN-CONTAINING PROTEIN"/>
    <property type="match status" value="1"/>
</dbReference>
<dbReference type="GO" id="GO:0008203">
    <property type="term" value="P:cholesterol metabolic process"/>
    <property type="evidence" value="ECO:0007669"/>
    <property type="project" value="UniProtKB-KW"/>
</dbReference>
<evidence type="ECO:0000256" key="29">
    <source>
        <dbReference type="SAM" id="Phobius"/>
    </source>
</evidence>
<dbReference type="InterPro" id="IPR016169">
    <property type="entry name" value="FAD-bd_PCMH_sub2"/>
</dbReference>
<comment type="subcellular location">
    <subcellularLocation>
        <location evidence="4">Endoplasmic reticulum membrane</location>
        <topology evidence="4">Single-pass membrane protein</topology>
    </subcellularLocation>
    <subcellularLocation>
        <location evidence="2">Golgi apparatus membrane</location>
        <topology evidence="2">Single-pass membrane protein</topology>
    </subcellularLocation>
    <subcellularLocation>
        <location evidence="3">Peroxisome</location>
    </subcellularLocation>
</comment>
<keyword evidence="22" id="KW-1207">Sterol metabolism</keyword>
<evidence type="ECO:0000256" key="10">
    <source>
        <dbReference type="ARBA" id="ARBA00022630"/>
    </source>
</evidence>
<evidence type="ECO:0000256" key="11">
    <source>
        <dbReference type="ARBA" id="ARBA00022692"/>
    </source>
</evidence>
<keyword evidence="19" id="KW-0443">Lipid metabolism</keyword>
<dbReference type="PANTHER" id="PTHR10801">
    <property type="entry name" value="24-DEHYDROCHOLESTEROL REDUCTASE"/>
    <property type="match status" value="1"/>
</dbReference>
<evidence type="ECO:0000256" key="17">
    <source>
        <dbReference type="ARBA" id="ARBA00023002"/>
    </source>
</evidence>
<evidence type="ECO:0000256" key="5">
    <source>
        <dbReference type="ARBA" id="ARBA00011738"/>
    </source>
</evidence>
<evidence type="ECO:0000256" key="14">
    <source>
        <dbReference type="ARBA" id="ARBA00022827"/>
    </source>
</evidence>
<proteinExistence type="predicted"/>
<evidence type="ECO:0000256" key="23">
    <source>
        <dbReference type="ARBA" id="ARBA00023221"/>
    </source>
</evidence>
<feature type="domain" description="FAD-binding PCMH-type" evidence="30">
    <location>
        <begin position="40"/>
        <end position="222"/>
    </location>
</feature>
<dbReference type="PROSITE" id="PS51387">
    <property type="entry name" value="FAD_PCMH"/>
    <property type="match status" value="1"/>
</dbReference>
<evidence type="ECO:0000256" key="12">
    <source>
        <dbReference type="ARBA" id="ARBA00022729"/>
    </source>
</evidence>
<dbReference type="GO" id="GO:0050614">
    <property type="term" value="F:Delta24-sterol reductase activity"/>
    <property type="evidence" value="ECO:0007669"/>
    <property type="project" value="UniProtKB-EC"/>
</dbReference>
<dbReference type="EC" id="1.3.1.72" evidence="6"/>
<dbReference type="InterPro" id="IPR006094">
    <property type="entry name" value="Oxid_FAD_bind_N"/>
</dbReference>
<accession>A0A8K0GJG5</accession>
<dbReference type="AlphaFoldDB" id="A0A8K0GJG5"/>
<sequence length="533" mass="61989">MSSKTWKTTFIEFLENNRGLVVLLFCLPASFIFNLLLEIRKFVYTKLFSSPRRHDERVRKIQSQVLKWNDLPKEERKLLCTARPNWLSLSTTFFRKDLCHQIPVDLFDILELDEKNLTVRVEPMVTVGDITKYLIPKGYTLAVTLEIAEATLGGLAFGAGMTTHSHKVGLYHENIISYEVVLGDGSLVTASKTENTDLYNTLMWSHGTLGFLVALTVKIVKIKPYIKMTYTPVKGQKEYCDMVRKVSGANNKDDVVPTYVEMTIFNKQRAVVMTGDYSYHDPSIPVNNITKWYKPWFYKYVESISRSGKKHTELIPLREYLLRHNRSIFWVIESMLPFGNNPLFRLFFGWLLPPKPAFLKFTTTPGVRAYTFARQVFQDIVLPIDELENQINVSEKLFDAYPLLMYPCRVYDHGPHQSNLPRPAEKYLVKDTNYAMYNDLGIYGVPGFIKRKAKYNPVKAMREMEQFTRDVGGFAFLYADIFMTREEFEQMFDLKLYENVRRRYAAEGAFPHLYDKVKPEIDVIKIGQELEIK</sequence>
<evidence type="ECO:0000256" key="24">
    <source>
        <dbReference type="ARBA" id="ARBA00051033"/>
    </source>
</evidence>
<organism evidence="31 32">
    <name type="scientific">Ignelater luminosus</name>
    <name type="common">Cucubano</name>
    <name type="synonym">Pyrophorus luminosus</name>
    <dbReference type="NCBI Taxonomy" id="2038154"/>
    <lineage>
        <taxon>Eukaryota</taxon>
        <taxon>Metazoa</taxon>
        <taxon>Ecdysozoa</taxon>
        <taxon>Arthropoda</taxon>
        <taxon>Hexapoda</taxon>
        <taxon>Insecta</taxon>
        <taxon>Pterygota</taxon>
        <taxon>Neoptera</taxon>
        <taxon>Endopterygota</taxon>
        <taxon>Coleoptera</taxon>
        <taxon>Polyphaga</taxon>
        <taxon>Elateriformia</taxon>
        <taxon>Elateroidea</taxon>
        <taxon>Elateridae</taxon>
        <taxon>Agrypninae</taxon>
        <taxon>Pyrophorini</taxon>
        <taxon>Ignelater</taxon>
    </lineage>
</organism>
<keyword evidence="32" id="KW-1185">Reference proteome</keyword>
<evidence type="ECO:0000256" key="1">
    <source>
        <dbReference type="ARBA" id="ARBA00001974"/>
    </source>
</evidence>
<evidence type="ECO:0000256" key="16">
    <source>
        <dbReference type="ARBA" id="ARBA00022989"/>
    </source>
</evidence>
<evidence type="ECO:0000256" key="4">
    <source>
        <dbReference type="ARBA" id="ARBA00004389"/>
    </source>
</evidence>
<gene>
    <name evidence="31" type="ORF">ILUMI_03951</name>
</gene>
<protein>
    <recommendedName>
        <fullName evidence="7">Delta(24)-sterol reductase</fullName>
        <ecNumber evidence="6">1.3.1.72</ecNumber>
    </recommendedName>
    <alternativeName>
        <fullName evidence="27">24-dehydrocholesterol reductase</fullName>
    </alternativeName>
    <alternativeName>
        <fullName evidence="28">3-beta-hydroxysterol Delta-24-reductase</fullName>
    </alternativeName>
</protein>
<keyword evidence="15" id="KW-0521">NADP</keyword>
<keyword evidence="21" id="KW-0576">Peroxisome</keyword>
<dbReference type="EMBL" id="VTPC01001359">
    <property type="protein sequence ID" value="KAF2902234.1"/>
    <property type="molecule type" value="Genomic_DNA"/>
</dbReference>
<keyword evidence="18" id="KW-0333">Golgi apparatus</keyword>
<dbReference type="GO" id="GO:0000139">
    <property type="term" value="C:Golgi membrane"/>
    <property type="evidence" value="ECO:0007669"/>
    <property type="project" value="UniProtKB-SubCell"/>
</dbReference>
<evidence type="ECO:0000259" key="30">
    <source>
        <dbReference type="PROSITE" id="PS51387"/>
    </source>
</evidence>
<comment type="cofactor">
    <cofactor evidence="1">
        <name>FAD</name>
        <dbReference type="ChEBI" id="CHEBI:57692"/>
    </cofactor>
</comment>
<evidence type="ECO:0000256" key="6">
    <source>
        <dbReference type="ARBA" id="ARBA00012405"/>
    </source>
</evidence>
<evidence type="ECO:0000256" key="2">
    <source>
        <dbReference type="ARBA" id="ARBA00004194"/>
    </source>
</evidence>
<keyword evidence="11 29" id="KW-0812">Transmembrane</keyword>
<keyword evidence="8" id="KW-0444">Lipid biosynthesis</keyword>
<keyword evidence="10" id="KW-0285">Flavoprotein</keyword>
<evidence type="ECO:0000256" key="28">
    <source>
        <dbReference type="ARBA" id="ARBA00080612"/>
    </source>
</evidence>
<keyword evidence="16 29" id="KW-1133">Transmembrane helix</keyword>
<evidence type="ECO:0000313" key="31">
    <source>
        <dbReference type="EMBL" id="KAF2902234.1"/>
    </source>
</evidence>
<keyword evidence="9" id="KW-0153">Cholesterol metabolism</keyword>
<dbReference type="Pfam" id="PF01565">
    <property type="entry name" value="FAD_binding_4"/>
    <property type="match status" value="1"/>
</dbReference>
<dbReference type="GO" id="GO:0000246">
    <property type="term" value="F:Delta24(24-1) sterol reductase activity"/>
    <property type="evidence" value="ECO:0007669"/>
    <property type="project" value="TreeGrafter"/>
</dbReference>
<comment type="subunit">
    <text evidence="5">Homodimer.</text>
</comment>
<dbReference type="OrthoDB" id="415825at2759"/>
<keyword evidence="20 29" id="KW-0472">Membrane</keyword>
<evidence type="ECO:0000256" key="9">
    <source>
        <dbReference type="ARBA" id="ARBA00022548"/>
    </source>
</evidence>
<evidence type="ECO:0000313" key="32">
    <source>
        <dbReference type="Proteomes" id="UP000801492"/>
    </source>
</evidence>
<evidence type="ECO:0000256" key="27">
    <source>
        <dbReference type="ARBA" id="ARBA00078485"/>
    </source>
</evidence>
<evidence type="ECO:0000256" key="21">
    <source>
        <dbReference type="ARBA" id="ARBA00023140"/>
    </source>
</evidence>
<dbReference type="Gene3D" id="3.30.465.10">
    <property type="match status" value="1"/>
</dbReference>
<evidence type="ECO:0000256" key="18">
    <source>
        <dbReference type="ARBA" id="ARBA00023034"/>
    </source>
</evidence>
<evidence type="ECO:0000256" key="20">
    <source>
        <dbReference type="ARBA" id="ARBA00023136"/>
    </source>
</evidence>
<evidence type="ECO:0000256" key="15">
    <source>
        <dbReference type="ARBA" id="ARBA00022857"/>
    </source>
</evidence>
<keyword evidence="13" id="KW-0256">Endoplasmic reticulum</keyword>
<feature type="transmembrane region" description="Helical" evidence="29">
    <location>
        <begin position="20"/>
        <end position="37"/>
    </location>
</feature>
<evidence type="ECO:0000256" key="7">
    <source>
        <dbReference type="ARBA" id="ARBA00019086"/>
    </source>
</evidence>
<keyword evidence="14" id="KW-0274">FAD</keyword>
<comment type="catalytic activity">
    <reaction evidence="25">
        <text>5alpha-cholest-8-en-3beta-ol + NADP(+) = zymosterol + NADPH + H(+)</text>
        <dbReference type="Rhea" id="RHEA:36399"/>
        <dbReference type="ChEBI" id="CHEBI:15378"/>
        <dbReference type="ChEBI" id="CHEBI:16608"/>
        <dbReference type="ChEBI" id="CHEBI:18252"/>
        <dbReference type="ChEBI" id="CHEBI:57783"/>
        <dbReference type="ChEBI" id="CHEBI:58349"/>
        <dbReference type="EC" id="1.3.1.72"/>
    </reaction>
    <physiologicalReaction direction="right-to-left" evidence="25">
        <dbReference type="Rhea" id="RHEA:36401"/>
    </physiologicalReaction>
</comment>
<evidence type="ECO:0000256" key="13">
    <source>
        <dbReference type="ARBA" id="ARBA00022824"/>
    </source>
</evidence>
<dbReference type="GO" id="GO:0071949">
    <property type="term" value="F:FAD binding"/>
    <property type="evidence" value="ECO:0007669"/>
    <property type="project" value="InterPro"/>
</dbReference>
<evidence type="ECO:0000256" key="3">
    <source>
        <dbReference type="ARBA" id="ARBA00004275"/>
    </source>
</evidence>
<comment type="caution">
    <text evidence="31">The sequence shown here is derived from an EMBL/GenBank/DDBJ whole genome shotgun (WGS) entry which is preliminary data.</text>
</comment>
<dbReference type="GO" id="GO:0005789">
    <property type="term" value="C:endoplasmic reticulum membrane"/>
    <property type="evidence" value="ECO:0007669"/>
    <property type="project" value="UniProtKB-SubCell"/>
</dbReference>
<dbReference type="SUPFAM" id="SSF56176">
    <property type="entry name" value="FAD-binding/transporter-associated domain-like"/>
    <property type="match status" value="1"/>
</dbReference>
<dbReference type="FunFam" id="3.30.465.10:FF:000032">
    <property type="entry name" value="Delta(24)-sterol reductase"/>
    <property type="match status" value="1"/>
</dbReference>